<feature type="region of interest" description="Disordered" evidence="2">
    <location>
        <begin position="1533"/>
        <end position="1590"/>
    </location>
</feature>
<dbReference type="InterPro" id="IPR028750">
    <property type="entry name" value="CEP350/CC187"/>
</dbReference>
<dbReference type="GO" id="GO:0008017">
    <property type="term" value="F:microtubule binding"/>
    <property type="evidence" value="ECO:0007669"/>
    <property type="project" value="InterPro"/>
</dbReference>
<accession>A0A3B3ZSC9</accession>
<feature type="compositionally biased region" description="Polar residues" evidence="2">
    <location>
        <begin position="424"/>
        <end position="436"/>
    </location>
</feature>
<feature type="coiled-coil region" evidence="1">
    <location>
        <begin position="509"/>
        <end position="548"/>
    </location>
</feature>
<feature type="compositionally biased region" description="Basic and acidic residues" evidence="2">
    <location>
        <begin position="1533"/>
        <end position="1570"/>
    </location>
</feature>
<feature type="region of interest" description="Disordered" evidence="2">
    <location>
        <begin position="575"/>
        <end position="624"/>
    </location>
</feature>
<sequence>MQRYPSIKGISDRQVRPFLCIHIFFTTDGQQCDQKEKATKIRGHNSQSPEKSNSRGPLRNSTQENTTRNTVEFREPLASYREATTPPHPSSPPDLSSLQSAPGSSYSSQPSNSNPALSQLVYQRDTKDKQTDRDLDSTHSSTMERMEVRYLNDLPALDTMRTNLPHSRALTREALQSNSSLKAQLLQSTDSKESGSTPSTSPGSASQRLENLRRHQPDDKLEKLKERIRKQRQHLEETAEKEKLGSYLEQPLIGNGNCGTCTIPTVKVRKVATAPSAPIYKGFNTTETKIQTPDGKIWHEEDFHNLSREIYKDLSQRTKSQLQKGQRDLSKESKSHKPVRKVQKVVPASEFAKPVINPASWREGQKLVKMVLGKDPMVTTEESQKTRRKNLKGPHCRSSSDPCAELNRPQNTAKKPERSEFHNNARTSSTAVQEPSSVRVGSDMLSVDIKGILDDLQLECKTTERGERVRGTSRRGASHRQGRGSSAVNRVETGQKKRYYDADKVRQYIAQQQEKRKRQQVEEKNALREEAEKKQQRLQELYRKQREGAKTVAASTAVPAQMRLQETFNKLLLEGAQLKQEPTQMRPLYQPSGESDKENMRLEQAQSPSSSDRSLNHPPLSREASSAHLEHLIPTTQPVTGPVCSNEHLLSQLLRLESAIAASEKQTKRHTAAPSHSPEKMSRIEALKATAMSLSNRIESEACKLAGEGFNYGLTTAVDVDTILAPRSSHTCGEDRGWTAVESEDMAFSTERMSGTRSMYNRTAFPEQDFVLFKAPTERNRRVNSQTLPKSGSVIGSFQDIKWLANDLEKNPKTNRQQYDAPCIEDKHLDRHDSSGSISEGPLSEGSLTDGDHSSPPPANAFRPIGHQGAVQHSVRKSHQRLSEFQKDAEKCAALTSLLAHQENSKPAWEEFNKGSPLSVINIFTKSLQGNVKERNSPAHLQPSGSHVADLDDFVSTQSSGTGGPKDINALRSVTTSYPPDSPLYVCFSVCFSGELQYSPAVLQQRLAAELHYLESIEESVRQLGDIERLMCVSVAQHESASLTQMLKSKQQQHEQELYELKIKTEREALETKLQMEENRQRAAQEGLAATHKETLEGLQEATTKMMSQQAEAARYTADTARHIKEVSNHCLFSVWKTAHGPIFSKHPSDNSDSESFRSLGLRYGSSCYTISLQITETNTYLDFISEPDPNYLHSLSSEHKERRHEPPKEKSYRAEGSISIEDEVPTAANESLCSNSILSAVEEKGDTTSVATEYSHKFEDSITEDEIEERSFRSLLPSEAHRRESLDKKLQQHDESEEDGACHNEVSSAFSGGQDSFSHFTMEMVRQYMRDEEVRLQHQSALLRLRQKALKEKTCTELAWLEHQKKKLRDKGEDDKMPPIKKKQRGLLLKLQQEQAEIKRLQEANKAARKERQLLLKQQEEIERMRSSTLKLKERLRSAETSLSEVASSTLENTDPNVRSPSPPVSISGSETSSIMQKLKKMRSQMDEKFLTKREQQLMQRRRHAEELLQWKQRLDQEEAEVRKMEKKALAAWDEQKSQNKEHDESEKDFHMSQRQKESSIHTDVETQQEKTSIQSSPAYTDDFTSVSPSPNRQVRFHVSLFKYIAVIFIHISLDLLYKFHIFLNLFAEHISDQSDIESRIRALKEELKKRKFTAYQLKKEQKKRTKERLKAKEANLLKQLETYNDFIEKTKAELNKQPESAPDTTSQMTDSVSCNTDHPNDKMSLPDQSRSTSMNSTISDEEPPTVASTPRPDSPDLNLTPKNIQAQAQESLRHSVTSEHESEMQEELKLEISKLSKDQDSKYLLKMDKENKMDTASELINRQSPSFRQDLEPSKSPPVPIDRFVAADVPTRISSSAHSLEETSKNDSKPSHLLANSYDTFESSVDTLLRENNSTVQPAAENSINNSDQTSLKKDVLAWTACTDSHEEEIQEEIPEDFSRLSAASNHSHQFIDVLNAQVKEELKPDSRNRVDSTHSASVTPLVTDEMPGFCIGDRVVVSGVQPGTLRFKGSTSFANGFWAGVELDKSEGSNNGTYDGVLYFECAEKHGIFAPPDKVTHLTDKFEMYMDTTEDDDSFHDDMSEEENQKRQRKEPKSQTKPCFGNNQMFLRELGSGDPKGADDLQQLDNALYNSEPHEHPVPNGTSVWDFGEVSPTPLIKDNEKVHLSTHAKQKVTNLEKSDLELNNQLVISSDLKSDEGLKDKLGSLADKMLDNFVKDTLQQFADLKKLKAKKIHDASQINGNAFEEALASSVDQKDGLPFFLTQEKEEMSSPELCTRPESPVLGLSGQEELAKRLAELELSRELDEFGDDQDWFDEDYGLSSRREQQRLKQKQREEEEQLPHPMPPKLPEEPAMVVPHSAAEIEKMTHAAALEIWTTCGLDKEGTTALTQQQKPNPSQEYLGKEPNSEDQEAVCLRSYKMAVFDLTWEILQDVFAEDPNVDQPQWVKPQRVKSSSFHKVRTAGDISRIQKFVTTEVLKLYGLAKDQYQRTDWPKMLKFGRKKRDRVDNILVQELHEEESQWVNYDEDELFVKMQLADSIFDALLKDTANVLTQIYDKRSRRKSVS</sequence>
<keyword evidence="5" id="KW-1185">Reference proteome</keyword>
<proteinExistence type="predicted"/>
<feature type="compositionally biased region" description="Polar residues" evidence="2">
    <location>
        <begin position="1571"/>
        <end position="1590"/>
    </location>
</feature>
<organism evidence="4 5">
    <name type="scientific">Periophthalmus magnuspinnatus</name>
    <dbReference type="NCBI Taxonomy" id="409849"/>
    <lineage>
        <taxon>Eukaryota</taxon>
        <taxon>Metazoa</taxon>
        <taxon>Chordata</taxon>
        <taxon>Craniata</taxon>
        <taxon>Vertebrata</taxon>
        <taxon>Euteleostomi</taxon>
        <taxon>Actinopterygii</taxon>
        <taxon>Neopterygii</taxon>
        <taxon>Teleostei</taxon>
        <taxon>Neoteleostei</taxon>
        <taxon>Acanthomorphata</taxon>
        <taxon>Gobiaria</taxon>
        <taxon>Gobiiformes</taxon>
        <taxon>Gobioidei</taxon>
        <taxon>Gobiidae</taxon>
        <taxon>Oxudercinae</taxon>
        <taxon>Periophthalmus</taxon>
    </lineage>
</organism>
<feature type="compositionally biased region" description="Polar residues" evidence="2">
    <location>
        <begin position="2388"/>
        <end position="2400"/>
    </location>
</feature>
<feature type="compositionally biased region" description="Polar residues" evidence="2">
    <location>
        <begin position="1728"/>
        <end position="1740"/>
    </location>
</feature>
<feature type="compositionally biased region" description="Polar residues" evidence="2">
    <location>
        <begin position="604"/>
        <end position="613"/>
    </location>
</feature>
<dbReference type="GO" id="GO:0005813">
    <property type="term" value="C:centrosome"/>
    <property type="evidence" value="ECO:0007669"/>
    <property type="project" value="InterPro"/>
</dbReference>
<feature type="region of interest" description="Disordered" evidence="2">
    <location>
        <begin position="378"/>
        <end position="439"/>
    </location>
</feature>
<dbReference type="Proteomes" id="UP000261520">
    <property type="component" value="Unplaced"/>
</dbReference>
<dbReference type="PANTHER" id="PTHR13958:SF3">
    <property type="entry name" value="CAP-GLY DOMAIN-CONTAINING PROTEIN-RELATED"/>
    <property type="match status" value="1"/>
</dbReference>
<evidence type="ECO:0000313" key="4">
    <source>
        <dbReference type="Ensembl" id="ENSPMGP00000007592.1"/>
    </source>
</evidence>
<feature type="compositionally biased region" description="Basic and acidic residues" evidence="2">
    <location>
        <begin position="210"/>
        <end position="223"/>
    </location>
</feature>
<feature type="coiled-coil region" evidence="1">
    <location>
        <begin position="1385"/>
        <end position="1426"/>
    </location>
</feature>
<feature type="compositionally biased region" description="Basic and acidic residues" evidence="2">
    <location>
        <begin position="1197"/>
        <end position="1214"/>
    </location>
</feature>
<feature type="compositionally biased region" description="Basic and acidic residues" evidence="2">
    <location>
        <begin position="1280"/>
        <end position="1295"/>
    </location>
</feature>
<name>A0A3B3ZSC9_9GOBI</name>
<evidence type="ECO:0000256" key="1">
    <source>
        <dbReference type="SAM" id="Coils"/>
    </source>
</evidence>
<feature type="region of interest" description="Disordered" evidence="2">
    <location>
        <begin position="464"/>
        <end position="499"/>
    </location>
</feature>
<feature type="compositionally biased region" description="Basic and acidic residues" evidence="2">
    <location>
        <begin position="325"/>
        <end position="335"/>
    </location>
</feature>
<evidence type="ECO:0000259" key="3">
    <source>
        <dbReference type="PROSITE" id="PS50245"/>
    </source>
</evidence>
<feature type="compositionally biased region" description="Basic residues" evidence="2">
    <location>
        <begin position="471"/>
        <end position="482"/>
    </location>
</feature>
<protein>
    <recommendedName>
        <fullName evidence="3">CAP-Gly domain-containing protein</fullName>
    </recommendedName>
</protein>
<dbReference type="PANTHER" id="PTHR13958">
    <property type="entry name" value="CENTROSOME-ASSOCIATED PROTEIN 350"/>
    <property type="match status" value="1"/>
</dbReference>
<feature type="region of interest" description="Disordered" evidence="2">
    <location>
        <begin position="1443"/>
        <end position="1473"/>
    </location>
</feature>
<feature type="compositionally biased region" description="Basic residues" evidence="2">
    <location>
        <begin position="386"/>
        <end position="395"/>
    </location>
</feature>
<dbReference type="STRING" id="409849.ENSPMGP00000007592"/>
<feature type="region of interest" description="Disordered" evidence="2">
    <location>
        <begin position="31"/>
        <end position="147"/>
    </location>
</feature>
<keyword evidence="1" id="KW-0175">Coiled coil</keyword>
<dbReference type="InterPro" id="IPR036859">
    <property type="entry name" value="CAP-Gly_dom_sf"/>
</dbReference>
<feature type="compositionally biased region" description="Low complexity" evidence="2">
    <location>
        <begin position="93"/>
        <end position="116"/>
    </location>
</feature>
<feature type="compositionally biased region" description="Basic and acidic residues" evidence="2">
    <location>
        <begin position="414"/>
        <end position="423"/>
    </location>
</feature>
<dbReference type="SMART" id="SM01052">
    <property type="entry name" value="CAP_GLY"/>
    <property type="match status" value="1"/>
</dbReference>
<dbReference type="PROSITE" id="PS50245">
    <property type="entry name" value="CAP_GLY_2"/>
    <property type="match status" value="1"/>
</dbReference>
<feature type="region of interest" description="Disordered" evidence="2">
    <location>
        <begin position="314"/>
        <end position="343"/>
    </location>
</feature>
<feature type="region of interest" description="Disordered" evidence="2">
    <location>
        <begin position="2388"/>
        <end position="2408"/>
    </location>
</feature>
<feature type="compositionally biased region" description="Polar residues" evidence="2">
    <location>
        <begin position="179"/>
        <end position="189"/>
    </location>
</feature>
<reference evidence="4" key="2">
    <citation type="submission" date="2025-09" db="UniProtKB">
        <authorList>
            <consortium name="Ensembl"/>
        </authorList>
    </citation>
    <scope>IDENTIFICATION</scope>
</reference>
<feature type="region of interest" description="Disordered" evidence="2">
    <location>
        <begin position="1269"/>
        <end position="1311"/>
    </location>
</feature>
<feature type="compositionally biased region" description="Polar residues" evidence="2">
    <location>
        <begin position="1704"/>
        <end position="1719"/>
    </location>
</feature>
<feature type="compositionally biased region" description="Basic and acidic residues" evidence="2">
    <location>
        <begin position="124"/>
        <end position="147"/>
    </location>
</feature>
<dbReference type="InterPro" id="IPR000938">
    <property type="entry name" value="CAP-Gly_domain"/>
</dbReference>
<evidence type="ECO:0000313" key="5">
    <source>
        <dbReference type="Proteomes" id="UP000261520"/>
    </source>
</evidence>
<dbReference type="Pfam" id="PF01302">
    <property type="entry name" value="CAP_GLY"/>
    <property type="match status" value="1"/>
</dbReference>
<feature type="region of interest" description="Disordered" evidence="2">
    <location>
        <begin position="1695"/>
        <end position="1762"/>
    </location>
</feature>
<feature type="region of interest" description="Disordered" evidence="2">
    <location>
        <begin position="827"/>
        <end position="883"/>
    </location>
</feature>
<feature type="region of interest" description="Disordered" evidence="2">
    <location>
        <begin position="2072"/>
        <end position="2105"/>
    </location>
</feature>
<feature type="coiled-coil region" evidence="1">
    <location>
        <begin position="1502"/>
        <end position="1529"/>
    </location>
</feature>
<feature type="compositionally biased region" description="Basic and acidic residues" evidence="2">
    <location>
        <begin position="2086"/>
        <end position="2097"/>
    </location>
</feature>
<dbReference type="GO" id="GO:0034453">
    <property type="term" value="P:microtubule anchoring"/>
    <property type="evidence" value="ECO:0007669"/>
    <property type="project" value="InterPro"/>
</dbReference>
<dbReference type="Gene3D" id="2.30.30.190">
    <property type="entry name" value="CAP Gly-rich-like domain"/>
    <property type="match status" value="1"/>
</dbReference>
<feature type="region of interest" description="Disordered" evidence="2">
    <location>
        <begin position="1193"/>
        <end position="1216"/>
    </location>
</feature>
<feature type="compositionally biased region" description="Basic and acidic residues" evidence="2">
    <location>
        <begin position="2324"/>
        <end position="2337"/>
    </location>
</feature>
<feature type="compositionally biased region" description="Acidic residues" evidence="2">
    <location>
        <begin position="2072"/>
        <end position="2085"/>
    </location>
</feature>
<evidence type="ECO:0000256" key="2">
    <source>
        <dbReference type="SAM" id="MobiDB-lite"/>
    </source>
</evidence>
<dbReference type="SUPFAM" id="SSF74924">
    <property type="entry name" value="Cap-Gly domain"/>
    <property type="match status" value="1"/>
</dbReference>
<feature type="coiled-coil region" evidence="1">
    <location>
        <begin position="1060"/>
        <end position="1119"/>
    </location>
</feature>
<reference evidence="4" key="1">
    <citation type="submission" date="2025-08" db="UniProtKB">
        <authorList>
            <consortium name="Ensembl"/>
        </authorList>
    </citation>
    <scope>IDENTIFICATION</scope>
</reference>
<feature type="region of interest" description="Disordered" evidence="2">
    <location>
        <begin position="2313"/>
        <end position="2353"/>
    </location>
</feature>
<feature type="domain" description="CAP-Gly" evidence="3">
    <location>
        <begin position="2012"/>
        <end position="2054"/>
    </location>
</feature>
<feature type="compositionally biased region" description="Polar residues" evidence="2">
    <location>
        <begin position="44"/>
        <end position="70"/>
    </location>
</feature>
<feature type="region of interest" description="Disordered" evidence="2">
    <location>
        <begin position="179"/>
        <end position="223"/>
    </location>
</feature>
<dbReference type="Ensembl" id="ENSPMGT00000008078.1">
    <property type="protein sequence ID" value="ENSPMGP00000007592.1"/>
    <property type="gene ID" value="ENSPMGG00000006292.1"/>
</dbReference>
<feature type="compositionally biased region" description="Low complexity" evidence="2">
    <location>
        <begin position="194"/>
        <end position="204"/>
    </location>
</feature>